<organism evidence="1 2">
    <name type="scientific">Tetradesmus obliquus</name>
    <name type="common">Green alga</name>
    <name type="synonym">Acutodesmus obliquus</name>
    <dbReference type="NCBI Taxonomy" id="3088"/>
    <lineage>
        <taxon>Eukaryota</taxon>
        <taxon>Viridiplantae</taxon>
        <taxon>Chlorophyta</taxon>
        <taxon>core chlorophytes</taxon>
        <taxon>Chlorophyceae</taxon>
        <taxon>CS clade</taxon>
        <taxon>Sphaeropleales</taxon>
        <taxon>Scenedesmaceae</taxon>
        <taxon>Tetradesmus</taxon>
    </lineage>
</organism>
<accession>A0ABY8U8N7</accession>
<name>A0ABY8U8N7_TETOB</name>
<dbReference type="EMBL" id="CP126215">
    <property type="protein sequence ID" value="WIA17685.1"/>
    <property type="molecule type" value="Genomic_DNA"/>
</dbReference>
<sequence>MVVEGLTLHEVERNSKYLGFVSSTYVTAVDSNAFPARLTICNSYFDVTDAAATYSWQGSRVCDVGRLGAVNYVRLQSATEPQKYAADSNVELYQTLYPETRLYSKQECYMDYTGHNARGEYRIAFASDILNLHVPFPTVATNLDVRSNVRVSGCFSLCPGDPEPTSSNYVRVRSIVNDSTRRAAEALFNALITEYLIKKYVDDHLSDAVVDTLTLRSNMYADCPVELNSNVRIAGTLSNLGPVVLEGALILPDAAVVRSRAAGTIRVDASAVTLCNAGGASLQLRGADDCFALLTTQGGSAEGLTDSAPGDLVIAADPAKRIMLGCHGGDSIMLLSDRGMRVRESLGADKMLTLSDQRFKTDIKPLDNVYRRLQGIDGYRFLHKK</sequence>
<proteinExistence type="predicted"/>
<reference evidence="1 2" key="1">
    <citation type="submission" date="2023-05" db="EMBL/GenBank/DDBJ databases">
        <title>A 100% complete, gapless, phased diploid assembly of the Scenedesmus obliquus UTEX 3031 genome.</title>
        <authorList>
            <person name="Biondi T.C."/>
            <person name="Hanschen E.R."/>
            <person name="Kwon T."/>
            <person name="Eng W."/>
            <person name="Kruse C.P.S."/>
            <person name="Koehler S.I."/>
            <person name="Kunde Y."/>
            <person name="Gleasner C.D."/>
            <person name="You Mak K.T."/>
            <person name="Polle J."/>
            <person name="Hovde B.T."/>
            <person name="Starkenburg S.R."/>
        </authorList>
    </citation>
    <scope>NUCLEOTIDE SEQUENCE [LARGE SCALE GENOMIC DNA]</scope>
    <source>
        <strain evidence="1 2">DOE0152z</strain>
    </source>
</reference>
<gene>
    <name evidence="1" type="ORF">OEZ85_014484</name>
</gene>
<protein>
    <submittedName>
        <fullName evidence="1">Uncharacterized protein</fullName>
    </submittedName>
</protein>
<evidence type="ECO:0000313" key="2">
    <source>
        <dbReference type="Proteomes" id="UP001244341"/>
    </source>
</evidence>
<keyword evidence="2" id="KW-1185">Reference proteome</keyword>
<evidence type="ECO:0000313" key="1">
    <source>
        <dbReference type="EMBL" id="WIA17685.1"/>
    </source>
</evidence>
<dbReference type="Proteomes" id="UP001244341">
    <property type="component" value="Chromosome 8b"/>
</dbReference>